<proteinExistence type="inferred from homology"/>
<gene>
    <name evidence="5" type="ORF">JIN85_06890</name>
</gene>
<reference evidence="5" key="1">
    <citation type="submission" date="2021-01" db="EMBL/GenBank/DDBJ databases">
        <title>Modified the classification status of verrucomicrobia.</title>
        <authorList>
            <person name="Feng X."/>
        </authorList>
    </citation>
    <scope>NUCLEOTIDE SEQUENCE</scope>
    <source>
        <strain evidence="5">KCTC 22041</strain>
    </source>
</reference>
<evidence type="ECO:0000256" key="1">
    <source>
        <dbReference type="ARBA" id="ARBA00023016"/>
    </source>
</evidence>
<dbReference type="Gene3D" id="2.60.40.790">
    <property type="match status" value="1"/>
</dbReference>
<evidence type="ECO:0000313" key="5">
    <source>
        <dbReference type="EMBL" id="MBK1882132.1"/>
    </source>
</evidence>
<dbReference type="AlphaFoldDB" id="A0A934S9J3"/>
<evidence type="ECO:0000313" key="6">
    <source>
        <dbReference type="Proteomes" id="UP000603141"/>
    </source>
</evidence>
<dbReference type="InterPro" id="IPR002068">
    <property type="entry name" value="A-crystallin/Hsp20_dom"/>
</dbReference>
<sequence length="119" mass="13233">MNNNLCNPTTQQRTITPATQTYEDENGIRLEVALPGVSKEDLKIKLNDSALHIEAPRSSKVPENWKASPSNTAPVQYQLQAKLTRRLDGNRIEANLENGVLTLLIPFSEAAKPREILVN</sequence>
<dbReference type="CDD" id="cd06464">
    <property type="entry name" value="ACD_sHsps-like"/>
    <property type="match status" value="1"/>
</dbReference>
<comment type="similarity">
    <text evidence="2 3">Belongs to the small heat shock protein (HSP20) family.</text>
</comment>
<dbReference type="RefSeq" id="WP_200268969.1">
    <property type="nucleotide sequence ID" value="NZ_JAENIJ010000008.1"/>
</dbReference>
<protein>
    <submittedName>
        <fullName evidence="5">Hsp20/alpha crystallin family protein</fullName>
    </submittedName>
</protein>
<dbReference type="PROSITE" id="PS01031">
    <property type="entry name" value="SHSP"/>
    <property type="match status" value="1"/>
</dbReference>
<accession>A0A934S9J3</accession>
<dbReference type="Proteomes" id="UP000603141">
    <property type="component" value="Unassembled WGS sequence"/>
</dbReference>
<evidence type="ECO:0000256" key="2">
    <source>
        <dbReference type="PROSITE-ProRule" id="PRU00285"/>
    </source>
</evidence>
<keyword evidence="1" id="KW-0346">Stress response</keyword>
<name>A0A934S9J3_9BACT</name>
<dbReference type="InterPro" id="IPR008978">
    <property type="entry name" value="HSP20-like_chaperone"/>
</dbReference>
<dbReference type="EMBL" id="JAENIJ010000008">
    <property type="protein sequence ID" value="MBK1882132.1"/>
    <property type="molecule type" value="Genomic_DNA"/>
</dbReference>
<dbReference type="InterPro" id="IPR044587">
    <property type="entry name" value="HSP21-like"/>
</dbReference>
<comment type="caution">
    <text evidence="5">The sequence shown here is derived from an EMBL/GenBank/DDBJ whole genome shotgun (WGS) entry which is preliminary data.</text>
</comment>
<dbReference type="PANTHER" id="PTHR46733:SF4">
    <property type="entry name" value="HEAT SHOCK PROTEIN 21, CHLOROPLASTIC"/>
    <property type="match status" value="1"/>
</dbReference>
<dbReference type="PANTHER" id="PTHR46733">
    <property type="entry name" value="26.5 KDA HEAT SHOCK PROTEIN, MITOCHONDRIAL"/>
    <property type="match status" value="1"/>
</dbReference>
<organism evidence="5 6">
    <name type="scientific">Luteolibacter pohnpeiensis</name>
    <dbReference type="NCBI Taxonomy" id="454153"/>
    <lineage>
        <taxon>Bacteria</taxon>
        <taxon>Pseudomonadati</taxon>
        <taxon>Verrucomicrobiota</taxon>
        <taxon>Verrucomicrobiia</taxon>
        <taxon>Verrucomicrobiales</taxon>
        <taxon>Verrucomicrobiaceae</taxon>
        <taxon>Luteolibacter</taxon>
    </lineage>
</organism>
<evidence type="ECO:0000256" key="3">
    <source>
        <dbReference type="RuleBase" id="RU003616"/>
    </source>
</evidence>
<dbReference type="GO" id="GO:0009408">
    <property type="term" value="P:response to heat"/>
    <property type="evidence" value="ECO:0007669"/>
    <property type="project" value="InterPro"/>
</dbReference>
<feature type="domain" description="SHSP" evidence="4">
    <location>
        <begin position="10"/>
        <end position="119"/>
    </location>
</feature>
<dbReference type="Pfam" id="PF00011">
    <property type="entry name" value="HSP20"/>
    <property type="match status" value="1"/>
</dbReference>
<dbReference type="SUPFAM" id="SSF49764">
    <property type="entry name" value="HSP20-like chaperones"/>
    <property type="match status" value="1"/>
</dbReference>
<evidence type="ECO:0000259" key="4">
    <source>
        <dbReference type="PROSITE" id="PS01031"/>
    </source>
</evidence>
<keyword evidence="6" id="KW-1185">Reference proteome</keyword>